<protein>
    <submittedName>
        <fullName evidence="1">Uncharacterized protein</fullName>
    </submittedName>
</protein>
<sequence>MEPQEVVAGKQVFATKPVSEKLREIPYQEMTSHGSDSLLPQKWCTAALKAQWRAVTHAVYKLEVHRTPYSSMSQTRKQKEIEGGRERANENTGSFPILPFGSGGLLLAVDSPRAGEDGPVWPAHSLQFRMSATCLSQTGAGSKPHSLEAGQAEARAFASKLRSPCTLLRGARRVPVPTTSFPFSEKPDGPQPAPSSEGQRQPHLPAYPSRLQPRHWTRVHMLFASQPLLSLGHLKEAPG</sequence>
<proteinExistence type="predicted"/>
<reference evidence="1" key="1">
    <citation type="submission" date="2023-05" db="EMBL/GenBank/DDBJ databases">
        <authorList>
            <consortium name="ELIXIR-Norway"/>
        </authorList>
    </citation>
    <scope>NUCLEOTIDE SEQUENCE</scope>
</reference>
<evidence type="ECO:0000313" key="1">
    <source>
        <dbReference type="EMBL" id="CAI9702330.1"/>
    </source>
</evidence>
<accession>A0ACB0ENR0</accession>
<organism evidence="1 2">
    <name type="scientific">Rangifer tarandus platyrhynchus</name>
    <name type="common">Svalbard reindeer</name>
    <dbReference type="NCBI Taxonomy" id="3082113"/>
    <lineage>
        <taxon>Eukaryota</taxon>
        <taxon>Metazoa</taxon>
        <taxon>Chordata</taxon>
        <taxon>Craniata</taxon>
        <taxon>Vertebrata</taxon>
        <taxon>Euteleostomi</taxon>
        <taxon>Mammalia</taxon>
        <taxon>Eutheria</taxon>
        <taxon>Laurasiatheria</taxon>
        <taxon>Artiodactyla</taxon>
        <taxon>Ruminantia</taxon>
        <taxon>Pecora</taxon>
        <taxon>Cervidae</taxon>
        <taxon>Odocoileinae</taxon>
        <taxon>Rangifer</taxon>
    </lineage>
</organism>
<name>A0ACB0ENR0_RANTA</name>
<gene>
    <name evidence="1" type="ORF">MRATA1EN3_LOCUS13543</name>
</gene>
<dbReference type="Proteomes" id="UP001162501">
    <property type="component" value="Chromosome 23"/>
</dbReference>
<dbReference type="EMBL" id="OX596107">
    <property type="protein sequence ID" value="CAI9702330.1"/>
    <property type="molecule type" value="Genomic_DNA"/>
</dbReference>
<evidence type="ECO:0000313" key="2">
    <source>
        <dbReference type="Proteomes" id="UP001162501"/>
    </source>
</evidence>